<keyword evidence="1" id="KW-0175">Coiled coil</keyword>
<feature type="coiled-coil region" evidence="1">
    <location>
        <begin position="31"/>
        <end position="58"/>
    </location>
</feature>
<dbReference type="AlphaFoldDB" id="A0AAW6P1D8"/>
<dbReference type="RefSeq" id="WP_276213889.1">
    <property type="nucleotide sequence ID" value="NZ_JARJLR010000094.1"/>
</dbReference>
<proteinExistence type="predicted"/>
<comment type="caution">
    <text evidence="2">The sequence shown here is derived from an EMBL/GenBank/DDBJ whole genome shotgun (WGS) entry which is preliminary data.</text>
</comment>
<dbReference type="EMBL" id="JARJLR010000094">
    <property type="protein sequence ID" value="MDF3840977.1"/>
    <property type="molecule type" value="Genomic_DNA"/>
</dbReference>
<name>A0AAW6P1D8_9PSED</name>
<organism evidence="2 3">
    <name type="scientific">Pseudomonas citronellolis</name>
    <dbReference type="NCBI Taxonomy" id="53408"/>
    <lineage>
        <taxon>Bacteria</taxon>
        <taxon>Pseudomonadati</taxon>
        <taxon>Pseudomonadota</taxon>
        <taxon>Gammaproteobacteria</taxon>
        <taxon>Pseudomonadales</taxon>
        <taxon>Pseudomonadaceae</taxon>
        <taxon>Pseudomonas</taxon>
    </lineage>
</organism>
<reference evidence="2" key="1">
    <citation type="submission" date="2023-03" db="EMBL/GenBank/DDBJ databases">
        <title>Draft assemblies of triclosan tolerant bacteria isolated from returned activated sludge.</title>
        <authorList>
            <person name="Van Hamelsveld S."/>
        </authorList>
    </citation>
    <scope>NUCLEOTIDE SEQUENCE</scope>
    <source>
        <strain evidence="2">GW210015_S63</strain>
    </source>
</reference>
<gene>
    <name evidence="2" type="ORF">P3W55_04565</name>
</gene>
<accession>A0AAW6P1D8</accession>
<sequence>MATIDFNTVPSGVALNEERVQYLSDRATETATAFSRKIEKLQDTVRQARDNYSREADELIASAASEDRATARAFAKKSAANKAANLHRQLIASSEADRAAMLKGMKAYADEAAAIAAVYTSPAAMLGRVALGDPKRTQYQIQLEGAGPVELENAARTAIMTGDLVLGAAIVTVIDRRPKDRRPFMVQAFAERVVGEVWKRLNGKLEGVQLAYKSAVAADREFVRGKADPITNLSLAIAGQAIAEAAGDDEGGEV</sequence>
<dbReference type="Proteomes" id="UP001220662">
    <property type="component" value="Unassembled WGS sequence"/>
</dbReference>
<evidence type="ECO:0000256" key="1">
    <source>
        <dbReference type="SAM" id="Coils"/>
    </source>
</evidence>
<evidence type="ECO:0000313" key="2">
    <source>
        <dbReference type="EMBL" id="MDF3840977.1"/>
    </source>
</evidence>
<evidence type="ECO:0000313" key="3">
    <source>
        <dbReference type="Proteomes" id="UP001220662"/>
    </source>
</evidence>
<protein>
    <submittedName>
        <fullName evidence="2">Uncharacterized protein</fullName>
    </submittedName>
</protein>